<dbReference type="InterPro" id="IPR015943">
    <property type="entry name" value="WD40/YVTN_repeat-like_dom_sf"/>
</dbReference>
<gene>
    <name evidence="2" type="ORF">ACFPN2_08785</name>
</gene>
<feature type="chain" id="PRO_5046713227" description="BACON domain-containing protein" evidence="1">
    <location>
        <begin position="21"/>
        <end position="779"/>
    </location>
</feature>
<dbReference type="EMBL" id="JBHSDU010000003">
    <property type="protein sequence ID" value="MFC4309173.1"/>
    <property type="molecule type" value="Genomic_DNA"/>
</dbReference>
<evidence type="ECO:0000256" key="1">
    <source>
        <dbReference type="SAM" id="SignalP"/>
    </source>
</evidence>
<dbReference type="PROSITE" id="PS51257">
    <property type="entry name" value="PROKAR_LIPOPROTEIN"/>
    <property type="match status" value="1"/>
</dbReference>
<proteinExistence type="predicted"/>
<keyword evidence="3" id="KW-1185">Reference proteome</keyword>
<dbReference type="Proteomes" id="UP001595904">
    <property type="component" value="Unassembled WGS sequence"/>
</dbReference>
<name>A0ABV8SRH9_9GAMM</name>
<keyword evidence="1" id="KW-0732">Signal</keyword>
<accession>A0ABV8SRH9</accession>
<dbReference type="Gene3D" id="2.130.10.10">
    <property type="entry name" value="YVTN repeat-like/Quinoprotein amine dehydrogenase"/>
    <property type="match status" value="1"/>
</dbReference>
<dbReference type="SUPFAM" id="SSF51004">
    <property type="entry name" value="C-terminal (heme d1) domain of cytochrome cd1-nitrite reductase"/>
    <property type="match status" value="1"/>
</dbReference>
<evidence type="ECO:0000313" key="2">
    <source>
        <dbReference type="EMBL" id="MFC4309173.1"/>
    </source>
</evidence>
<evidence type="ECO:0008006" key="4">
    <source>
        <dbReference type="Google" id="ProtNLM"/>
    </source>
</evidence>
<dbReference type="RefSeq" id="WP_380596235.1">
    <property type="nucleotide sequence ID" value="NZ_JBHSDU010000003.1"/>
</dbReference>
<organism evidence="2 3">
    <name type="scientific">Steroidobacter flavus</name>
    <dbReference type="NCBI Taxonomy" id="1842136"/>
    <lineage>
        <taxon>Bacteria</taxon>
        <taxon>Pseudomonadati</taxon>
        <taxon>Pseudomonadota</taxon>
        <taxon>Gammaproteobacteria</taxon>
        <taxon>Steroidobacterales</taxon>
        <taxon>Steroidobacteraceae</taxon>
        <taxon>Steroidobacter</taxon>
    </lineage>
</organism>
<evidence type="ECO:0000313" key="3">
    <source>
        <dbReference type="Proteomes" id="UP001595904"/>
    </source>
</evidence>
<protein>
    <recommendedName>
        <fullName evidence="4">BACON domain-containing protein</fullName>
    </recommendedName>
</protein>
<comment type="caution">
    <text evidence="2">The sequence shown here is derived from an EMBL/GenBank/DDBJ whole genome shotgun (WGS) entry which is preliminary data.</text>
</comment>
<reference evidence="3" key="1">
    <citation type="journal article" date="2019" name="Int. J. Syst. Evol. Microbiol.">
        <title>The Global Catalogue of Microorganisms (GCM) 10K type strain sequencing project: providing services to taxonomists for standard genome sequencing and annotation.</title>
        <authorList>
            <consortium name="The Broad Institute Genomics Platform"/>
            <consortium name="The Broad Institute Genome Sequencing Center for Infectious Disease"/>
            <person name="Wu L."/>
            <person name="Ma J."/>
        </authorList>
    </citation>
    <scope>NUCLEOTIDE SEQUENCE [LARGE SCALE GENOMIC DNA]</scope>
    <source>
        <strain evidence="3">CGMCC 1.10759</strain>
    </source>
</reference>
<feature type="signal peptide" evidence="1">
    <location>
        <begin position="1"/>
        <end position="20"/>
    </location>
</feature>
<sequence length="779" mass="80784">MRSFWTTAYALLCLSLSACSGGGGGDSGGGGGSSSTRDGAFTLSGNSASFTAIQDGTAPPNTSLALTVTGKNVTYVGAAYTNGQTQPSWLNINIVGSGNNYQVVIGVRQIGTPPGQYSSTFGVGTANANGDILQSQMITVSYTVVARVAIASGTYALTFAYGDAQPTGPVSLPVQAPGRTWTASSDVPWLTMPAAAQTGNGPLTATANVSSLEPGTHSGRVTVVDSGHAQNSSSATVTVQVLAPTLSVATTSLVLGGADGLSATTRPLSFNVNSGATGRTLANHTFTVTPTTDAGGNWLRPNVTSGAIGPAGVAVDINGARGSLAGGTYTGQLALNVTVKNLVLSRLVPVTYNIEESRIIVGATGVGLSSSPAPARSVLTRSVPVFSSLGRTNVPWQASSDRNWLNVSSSGVTGQSITLTANPSGLATDQTHFATVTVTSTDPLVENQETIRVGLRLNSTAPSSLGRAVNAQYLVASPVEPLVFINNRGSTITAYDVYTGATVRTFTGNVTEASTMVINGDGRRLYVYDRPNSRVSELDAVTGALIRHYSWTNGSWIPTGDLMTFFRPSGRSILITPDGVMFDVDTGRQYAAQSLEAGELVHSMAVSMDSTMLIDSDTIVNRMRYSALSGGSLRLTSRNQLAYGQGGAGQACITPDLQTVYTANSAPPYFQGNDIATGQIARILPGYYYPNSVLCLWNGVIVGGINGFGELVDVWVYDGPSGQELAQLSSGWNTPSRRLRVRGMAASADATRLITLTRADPSPPYQAEEVRFQSIPGAL</sequence>
<dbReference type="InterPro" id="IPR011048">
    <property type="entry name" value="Haem_d1_sf"/>
</dbReference>